<dbReference type="SUPFAM" id="SSF53335">
    <property type="entry name" value="S-adenosyl-L-methionine-dependent methyltransferases"/>
    <property type="match status" value="1"/>
</dbReference>
<protein>
    <submittedName>
        <fullName evidence="5">Methyltransferase domain-containing protein</fullName>
    </submittedName>
</protein>
<accession>A0ABY1YEP4</accession>
<evidence type="ECO:0000256" key="3">
    <source>
        <dbReference type="ARBA" id="ARBA00022691"/>
    </source>
</evidence>
<evidence type="ECO:0000256" key="1">
    <source>
        <dbReference type="ARBA" id="ARBA00022603"/>
    </source>
</evidence>
<comment type="caution">
    <text evidence="5">The sequence shown here is derived from an EMBL/GenBank/DDBJ whole genome shotgun (WGS) entry which is preliminary data.</text>
</comment>
<keyword evidence="3" id="KW-0949">S-adenosyl-L-methionine</keyword>
<proteinExistence type="predicted"/>
<dbReference type="Proteomes" id="UP000294239">
    <property type="component" value="Unassembled WGS sequence"/>
</dbReference>
<gene>
    <name evidence="5" type="ORF">EYC79_02000</name>
</gene>
<dbReference type="InterPro" id="IPR036388">
    <property type="entry name" value="WH-like_DNA-bd_sf"/>
</dbReference>
<dbReference type="SUPFAM" id="SSF46785">
    <property type="entry name" value="Winged helix' DNA-binding domain"/>
    <property type="match status" value="1"/>
</dbReference>
<evidence type="ECO:0000259" key="4">
    <source>
        <dbReference type="Pfam" id="PF00891"/>
    </source>
</evidence>
<evidence type="ECO:0000313" key="5">
    <source>
        <dbReference type="EMBL" id="TBN18458.1"/>
    </source>
</evidence>
<dbReference type="EMBL" id="SISF01000020">
    <property type="protein sequence ID" value="TBN18458.1"/>
    <property type="molecule type" value="Genomic_DNA"/>
</dbReference>
<dbReference type="Gene3D" id="1.10.10.10">
    <property type="entry name" value="Winged helix-like DNA-binding domain superfamily/Winged helix DNA-binding domain"/>
    <property type="match status" value="1"/>
</dbReference>
<keyword evidence="6" id="KW-1185">Reference proteome</keyword>
<dbReference type="PANTHER" id="PTHR43712:SF2">
    <property type="entry name" value="O-METHYLTRANSFERASE CICE"/>
    <property type="match status" value="1"/>
</dbReference>
<dbReference type="GO" id="GO:0032259">
    <property type="term" value="P:methylation"/>
    <property type="evidence" value="ECO:0007669"/>
    <property type="project" value="UniProtKB-KW"/>
</dbReference>
<dbReference type="InterPro" id="IPR029063">
    <property type="entry name" value="SAM-dependent_MTases_sf"/>
</dbReference>
<keyword evidence="1 5" id="KW-0489">Methyltransferase</keyword>
<evidence type="ECO:0000256" key="2">
    <source>
        <dbReference type="ARBA" id="ARBA00022679"/>
    </source>
</evidence>
<dbReference type="Gene3D" id="1.20.58.1390">
    <property type="match status" value="1"/>
</dbReference>
<evidence type="ECO:0000313" key="6">
    <source>
        <dbReference type="Proteomes" id="UP000294239"/>
    </source>
</evidence>
<organism evidence="5 6">
    <name type="scientific">Agrobacterium cavarae</name>
    <dbReference type="NCBI Taxonomy" id="2528239"/>
    <lineage>
        <taxon>Bacteria</taxon>
        <taxon>Pseudomonadati</taxon>
        <taxon>Pseudomonadota</taxon>
        <taxon>Alphaproteobacteria</taxon>
        <taxon>Hyphomicrobiales</taxon>
        <taxon>Rhizobiaceae</taxon>
        <taxon>Rhizobium/Agrobacterium group</taxon>
        <taxon>Agrobacterium</taxon>
    </lineage>
</organism>
<dbReference type="PANTHER" id="PTHR43712">
    <property type="entry name" value="PUTATIVE (AFU_ORTHOLOGUE AFUA_4G14580)-RELATED"/>
    <property type="match status" value="1"/>
</dbReference>
<dbReference type="InterPro" id="IPR001077">
    <property type="entry name" value="COMT_C"/>
</dbReference>
<keyword evidence="2" id="KW-0808">Transferase</keyword>
<reference evidence="5 6" key="1">
    <citation type="submission" date="2019-02" db="EMBL/GenBank/DDBJ databases">
        <title>Current taxonomic status of genus Agrobacterium and description of Agrobacterium cavarae sp. nov. isolated from maize roots.</title>
        <authorList>
            <person name="Flores-Felix J.D."/>
            <person name="Menendez E."/>
            <person name="Ramirez-Bahena M.H."/>
            <person name="Garcia-Fraile P."/>
            <person name="Velazquez E."/>
        </authorList>
    </citation>
    <scope>NUCLEOTIDE SEQUENCE [LARGE SCALE GENOMIC DNA]</scope>
    <source>
        <strain evidence="5 6">RZME10</strain>
    </source>
</reference>
<sequence length="345" mass="37759">MVANVTDDRIFDRFQLIVNGPALFNAIVAGYELNVFGNLSLTGGLDLEALVERIGIPRPQLRALMFALCSTELISRRDGIYRNSDLAEAFFVLDGPESWKHILSGWQRIYYPAFQHLTASMREGRNVALDLLPGEGETLYQRLAVDPELEGILHRAMSAFTLQSMGGLLDNVDLAATRHLLDVGGGDGTTAMALVRHNTHLRITILDVPTVAALANGETSEATRICIVPGDFFEASFPADVDGVLFSHVLEIFDEHQIRTLLKKAFDVLPSGGKVMIYGFLSSEDETSGVFGARLALYLNVLASGRGMAYSAHDYESAMRDVGFLNVSTITDLPYEHGLTTGHRP</sequence>
<dbReference type="InterPro" id="IPR036390">
    <property type="entry name" value="WH_DNA-bd_sf"/>
</dbReference>
<dbReference type="PROSITE" id="PS51683">
    <property type="entry name" value="SAM_OMT_II"/>
    <property type="match status" value="1"/>
</dbReference>
<dbReference type="InterPro" id="IPR016461">
    <property type="entry name" value="COMT-like"/>
</dbReference>
<dbReference type="CDD" id="cd02440">
    <property type="entry name" value="AdoMet_MTases"/>
    <property type="match status" value="1"/>
</dbReference>
<dbReference type="Gene3D" id="3.40.50.150">
    <property type="entry name" value="Vaccinia Virus protein VP39"/>
    <property type="match status" value="1"/>
</dbReference>
<dbReference type="Pfam" id="PF00891">
    <property type="entry name" value="Methyltransf_2"/>
    <property type="match status" value="1"/>
</dbReference>
<dbReference type="GO" id="GO:0008168">
    <property type="term" value="F:methyltransferase activity"/>
    <property type="evidence" value="ECO:0007669"/>
    <property type="project" value="UniProtKB-KW"/>
</dbReference>
<name>A0ABY1YEP4_9HYPH</name>
<feature type="domain" description="O-methyltransferase C-terminal" evidence="4">
    <location>
        <begin position="114"/>
        <end position="324"/>
    </location>
</feature>